<evidence type="ECO:0000313" key="3">
    <source>
        <dbReference type="EMBL" id="EFM01279.1"/>
    </source>
</evidence>
<comment type="caution">
    <text evidence="3">The sequence shown here is derived from an EMBL/GenBank/DDBJ whole genome shotgun (WGS) entry which is preliminary data.</text>
</comment>
<evidence type="ECO:0000256" key="1">
    <source>
        <dbReference type="SAM" id="MobiDB-lite"/>
    </source>
</evidence>
<dbReference type="HOGENOM" id="CLU_110694_0_1_10"/>
<dbReference type="Proteomes" id="UP000004394">
    <property type="component" value="Unassembled WGS sequence"/>
</dbReference>
<keyword evidence="2" id="KW-0472">Membrane</keyword>
<dbReference type="STRING" id="862515.HMPREF0658_1842"/>
<dbReference type="InterPro" id="IPR045755">
    <property type="entry name" value="FtsL-like"/>
</dbReference>
<evidence type="ECO:0000256" key="2">
    <source>
        <dbReference type="SAM" id="Phobius"/>
    </source>
</evidence>
<gene>
    <name evidence="3" type="ORF">HMPREF0658_1842</name>
</gene>
<protein>
    <recommendedName>
        <fullName evidence="5">Cell division protein FtsL</fullName>
    </recommendedName>
</protein>
<dbReference type="eggNOG" id="ENOG5032ZQF">
    <property type="taxonomic scope" value="Bacteria"/>
</dbReference>
<reference evidence="3" key="1">
    <citation type="submission" date="2010-07" db="EMBL/GenBank/DDBJ databases">
        <authorList>
            <person name="Muzny D."/>
            <person name="Qin X."/>
            <person name="Deng J."/>
            <person name="Jiang H."/>
            <person name="Liu Y."/>
            <person name="Qu J."/>
            <person name="Song X.-Z."/>
            <person name="Zhang L."/>
            <person name="Thornton R."/>
            <person name="Coyle M."/>
            <person name="Francisco L."/>
            <person name="Jackson L."/>
            <person name="Javaid M."/>
            <person name="Korchina V."/>
            <person name="Kovar C."/>
            <person name="Mata R."/>
            <person name="Mathew T."/>
            <person name="Ngo R."/>
            <person name="Nguyen L."/>
            <person name="Nguyen N."/>
            <person name="Okwuonu G."/>
            <person name="Ongeri F."/>
            <person name="Pham C."/>
            <person name="Simmons D."/>
            <person name="Wilczek-Boney K."/>
            <person name="Hale W."/>
            <person name="Jakkamsetti A."/>
            <person name="Pham P."/>
            <person name="Ruth R."/>
            <person name="San Lucas F."/>
            <person name="Warren J."/>
            <person name="Zhang J."/>
            <person name="Zhao Z."/>
            <person name="Zhou C."/>
            <person name="Zhu D."/>
            <person name="Lee S."/>
            <person name="Bess C."/>
            <person name="Blankenburg K."/>
            <person name="Forbes L."/>
            <person name="Fu Q."/>
            <person name="Gubbala S."/>
            <person name="Hirani K."/>
            <person name="Jayaseelan J.C."/>
            <person name="Lara F."/>
            <person name="Munidasa M."/>
            <person name="Palculict T."/>
            <person name="Patil S."/>
            <person name="Pu L.-L."/>
            <person name="Saada N."/>
            <person name="Tang L."/>
            <person name="Weissenberger G."/>
            <person name="Zhu Y."/>
            <person name="Hemphill L."/>
            <person name="Shang Y."/>
            <person name="Youmans B."/>
            <person name="Ayvaz T."/>
            <person name="Ross M."/>
            <person name="Santibanez J."/>
            <person name="Aqrawi P."/>
            <person name="Gross S."/>
            <person name="Joshi V."/>
            <person name="Fowler G."/>
            <person name="Nazareth L."/>
            <person name="Reid J."/>
            <person name="Worley K."/>
            <person name="Petrosino J."/>
            <person name="Highlander S."/>
            <person name="Gibbs R."/>
        </authorList>
    </citation>
    <scope>NUCLEOTIDE SEQUENCE [LARGE SCALE GENOMIC DNA]</scope>
    <source>
        <strain evidence="3">DSM 16973</strain>
    </source>
</reference>
<evidence type="ECO:0000313" key="4">
    <source>
        <dbReference type="Proteomes" id="UP000004394"/>
    </source>
</evidence>
<keyword evidence="2" id="KW-1133">Transmembrane helix</keyword>
<dbReference type="BioCyc" id="PMAR862515-HMP:GMOO-1868-MONOMER"/>
<proteinExistence type="predicted"/>
<dbReference type="OrthoDB" id="1082825at2"/>
<organism evidence="3 4">
    <name type="scientific">Hoylesella marshii DSM 16973 = JCM 13450</name>
    <dbReference type="NCBI Taxonomy" id="862515"/>
    <lineage>
        <taxon>Bacteria</taxon>
        <taxon>Pseudomonadati</taxon>
        <taxon>Bacteroidota</taxon>
        <taxon>Bacteroidia</taxon>
        <taxon>Bacteroidales</taxon>
        <taxon>Prevotellaceae</taxon>
        <taxon>Hoylesella</taxon>
    </lineage>
</organism>
<dbReference type="AlphaFoldDB" id="E0NUI8"/>
<feature type="compositionally biased region" description="Basic and acidic residues" evidence="1">
    <location>
        <begin position="1"/>
        <end position="11"/>
    </location>
</feature>
<dbReference type="Pfam" id="PF19579">
    <property type="entry name" value="FtsL_2"/>
    <property type="match status" value="1"/>
</dbReference>
<feature type="transmembrane region" description="Helical" evidence="2">
    <location>
        <begin position="74"/>
        <end position="92"/>
    </location>
</feature>
<name>E0NUI8_9BACT</name>
<sequence length="161" mass="18460">MSTEETLKDPQKQQPQDANRPQKKAEKTTKKAVEENPSLGEAIAEQAREDEQPQSSNFTLREILGGDILTTQTIRHQIWLIILIVGFVIVYVSNRYSCQKDLLEIDRLTEQLKDAKYKALSTSSQLTEKTRESNILRMLKNRKDSVLHIATQPPYIIQVPQ</sequence>
<dbReference type="EMBL" id="AEEI01000052">
    <property type="protein sequence ID" value="EFM01279.1"/>
    <property type="molecule type" value="Genomic_DNA"/>
</dbReference>
<feature type="compositionally biased region" description="Basic and acidic residues" evidence="1">
    <location>
        <begin position="23"/>
        <end position="34"/>
    </location>
</feature>
<dbReference type="RefSeq" id="WP_006950144.1">
    <property type="nucleotide sequence ID" value="NZ_BAJI01000004.1"/>
</dbReference>
<keyword evidence="2" id="KW-0812">Transmembrane</keyword>
<accession>E0NUI8</accession>
<feature type="region of interest" description="Disordered" evidence="1">
    <location>
        <begin position="1"/>
        <end position="55"/>
    </location>
</feature>
<evidence type="ECO:0008006" key="5">
    <source>
        <dbReference type="Google" id="ProtNLM"/>
    </source>
</evidence>
<keyword evidence="4" id="KW-1185">Reference proteome</keyword>